<dbReference type="AlphaFoldDB" id="A0A0A9C0U4"/>
<proteinExistence type="predicted"/>
<reference evidence="1" key="1">
    <citation type="submission" date="2014-09" db="EMBL/GenBank/DDBJ databases">
        <authorList>
            <person name="Magalhaes I.L.F."/>
            <person name="Oliveira U."/>
            <person name="Santos F.R."/>
            <person name="Vidigal T.H.D.A."/>
            <person name="Brescovit A.D."/>
            <person name="Santos A.J."/>
        </authorList>
    </citation>
    <scope>NUCLEOTIDE SEQUENCE</scope>
    <source>
        <tissue evidence="1">Shoot tissue taken approximately 20 cm above the soil surface</tissue>
    </source>
</reference>
<organism evidence="1">
    <name type="scientific">Arundo donax</name>
    <name type="common">Giant reed</name>
    <name type="synonym">Donax arundinaceus</name>
    <dbReference type="NCBI Taxonomy" id="35708"/>
    <lineage>
        <taxon>Eukaryota</taxon>
        <taxon>Viridiplantae</taxon>
        <taxon>Streptophyta</taxon>
        <taxon>Embryophyta</taxon>
        <taxon>Tracheophyta</taxon>
        <taxon>Spermatophyta</taxon>
        <taxon>Magnoliopsida</taxon>
        <taxon>Liliopsida</taxon>
        <taxon>Poales</taxon>
        <taxon>Poaceae</taxon>
        <taxon>PACMAD clade</taxon>
        <taxon>Arundinoideae</taxon>
        <taxon>Arundineae</taxon>
        <taxon>Arundo</taxon>
    </lineage>
</organism>
<reference evidence="1" key="2">
    <citation type="journal article" date="2015" name="Data Brief">
        <title>Shoot transcriptome of the giant reed, Arundo donax.</title>
        <authorList>
            <person name="Barrero R.A."/>
            <person name="Guerrero F.D."/>
            <person name="Moolhuijzen P."/>
            <person name="Goolsby J.A."/>
            <person name="Tidwell J."/>
            <person name="Bellgard S.E."/>
            <person name="Bellgard M.I."/>
        </authorList>
    </citation>
    <scope>NUCLEOTIDE SEQUENCE</scope>
    <source>
        <tissue evidence="1">Shoot tissue taken approximately 20 cm above the soil surface</tissue>
    </source>
</reference>
<evidence type="ECO:0000313" key="1">
    <source>
        <dbReference type="EMBL" id="JAD69939.1"/>
    </source>
</evidence>
<name>A0A0A9C0U4_ARUDO</name>
<accession>A0A0A9C0U4</accession>
<dbReference type="EMBL" id="GBRH01227956">
    <property type="protein sequence ID" value="JAD69939.1"/>
    <property type="molecule type" value="Transcribed_RNA"/>
</dbReference>
<sequence>MGCNLLYRAYQTSQHLALCGRVHQISKNFHVLSPFYSINRNPLS</sequence>
<protein>
    <submittedName>
        <fullName evidence="1">Uncharacterized protein</fullName>
    </submittedName>
</protein>